<reference evidence="1 2" key="1">
    <citation type="submission" date="2017-03" db="EMBL/GenBank/DDBJ databases">
        <title>Complete genome sequence of Candidatus 'Thiodictyon syntrophicum' sp. nov. strain Cad16T, a photolithoautotroph purple sulfur bacterium isolated from an alpine meromictic lake.</title>
        <authorList>
            <person name="Luedin S.M."/>
            <person name="Pothier J.F."/>
            <person name="Danza F."/>
            <person name="Storelli N."/>
            <person name="Wittwer M."/>
            <person name="Tonolla M."/>
        </authorList>
    </citation>
    <scope>NUCLEOTIDE SEQUENCE [LARGE SCALE GENOMIC DNA]</scope>
    <source>
        <strain evidence="1 2">Cad16T</strain>
    </source>
</reference>
<dbReference type="KEGG" id="tsy:THSYN_03145"/>
<dbReference type="EMBL" id="CP020370">
    <property type="protein sequence ID" value="AUB80057.1"/>
    <property type="molecule type" value="Genomic_DNA"/>
</dbReference>
<dbReference type="Proteomes" id="UP000232638">
    <property type="component" value="Chromosome"/>
</dbReference>
<organism evidence="1 2">
    <name type="scientific">Candidatus Thiodictyon syntrophicum</name>
    <dbReference type="NCBI Taxonomy" id="1166950"/>
    <lineage>
        <taxon>Bacteria</taxon>
        <taxon>Pseudomonadati</taxon>
        <taxon>Pseudomonadota</taxon>
        <taxon>Gammaproteobacteria</taxon>
        <taxon>Chromatiales</taxon>
        <taxon>Chromatiaceae</taxon>
        <taxon>Thiodictyon</taxon>
    </lineage>
</organism>
<proteinExistence type="predicted"/>
<name>A0A2K8U3D2_9GAMM</name>
<sequence length="76" mass="8115">MQGLVNLEKTIPDSVLEVIPVHGHGEYGGEAEGLHYVTRTPGVGSDARRTAPVLFKGNISVHPRSLSVPGSPLFLR</sequence>
<protein>
    <submittedName>
        <fullName evidence="1">Uncharacterized protein</fullName>
    </submittedName>
</protein>
<evidence type="ECO:0000313" key="2">
    <source>
        <dbReference type="Proteomes" id="UP000232638"/>
    </source>
</evidence>
<dbReference type="AlphaFoldDB" id="A0A2K8U3D2"/>
<accession>A0A2K8U3D2</accession>
<keyword evidence="2" id="KW-1185">Reference proteome</keyword>
<gene>
    <name evidence="1" type="ORF">THSYN_03145</name>
</gene>
<evidence type="ECO:0000313" key="1">
    <source>
        <dbReference type="EMBL" id="AUB80057.1"/>
    </source>
</evidence>